<dbReference type="InterPro" id="IPR011335">
    <property type="entry name" value="Restrct_endonuc-II-like"/>
</dbReference>
<sequence length="130" mass="15276">METDKRTEKRKLGDIGEGVACVFLEKNGFIIIEKNYLRKWGEIDIVAKKADVIHFVEVKSVSCVTFDNISGDYRPEDNMHPWKLKRLSRVIQTYLLDRKIDTDWQLDLITVRIDQKNRKARAEILENIII</sequence>
<dbReference type="InterPro" id="IPR011856">
    <property type="entry name" value="tRNA_endonuc-like_dom_sf"/>
</dbReference>
<dbReference type="PANTHER" id="PTHR34039">
    <property type="entry name" value="UPF0102 PROTEIN YRAN"/>
    <property type="match status" value="1"/>
</dbReference>
<dbReference type="InterPro" id="IPR003509">
    <property type="entry name" value="UPF0102_YraN-like"/>
</dbReference>
<name>A0A2M7WRJ0_9BACT</name>
<dbReference type="GO" id="GO:0003676">
    <property type="term" value="F:nucleic acid binding"/>
    <property type="evidence" value="ECO:0007669"/>
    <property type="project" value="InterPro"/>
</dbReference>
<comment type="caution">
    <text evidence="3">The sequence shown here is derived from an EMBL/GenBank/DDBJ whole genome shotgun (WGS) entry which is preliminary data.</text>
</comment>
<dbReference type="SUPFAM" id="SSF52980">
    <property type="entry name" value="Restriction endonuclease-like"/>
    <property type="match status" value="1"/>
</dbReference>
<evidence type="ECO:0000313" key="4">
    <source>
        <dbReference type="Proteomes" id="UP000230758"/>
    </source>
</evidence>
<protein>
    <recommendedName>
        <fullName evidence="2">UPF0102 protein CO185_02200</fullName>
    </recommendedName>
</protein>
<reference evidence="4" key="1">
    <citation type="submission" date="2017-09" db="EMBL/GenBank/DDBJ databases">
        <title>Depth-based differentiation of microbial function through sediment-hosted aquifers and enrichment of novel symbionts in the deep terrestrial subsurface.</title>
        <authorList>
            <person name="Probst A.J."/>
            <person name="Ladd B."/>
            <person name="Jarett J.K."/>
            <person name="Geller-Mcgrath D.E."/>
            <person name="Sieber C.M.K."/>
            <person name="Emerson J.B."/>
            <person name="Anantharaman K."/>
            <person name="Thomas B.C."/>
            <person name="Malmstrom R."/>
            <person name="Stieglmeier M."/>
            <person name="Klingl A."/>
            <person name="Woyke T."/>
            <person name="Ryan C.M."/>
            <person name="Banfield J.F."/>
        </authorList>
    </citation>
    <scope>NUCLEOTIDE SEQUENCE [LARGE SCALE GENOMIC DNA]</scope>
</reference>
<organism evidence="3 4">
    <name type="scientific">Candidatus Zambryskibacteria bacterium CG_4_9_14_3_um_filter_42_15</name>
    <dbReference type="NCBI Taxonomy" id="1975112"/>
    <lineage>
        <taxon>Bacteria</taxon>
        <taxon>Candidatus Zambryskiibacteriota</taxon>
    </lineage>
</organism>
<dbReference type="Pfam" id="PF02021">
    <property type="entry name" value="UPF0102"/>
    <property type="match status" value="1"/>
</dbReference>
<evidence type="ECO:0000256" key="1">
    <source>
        <dbReference type="ARBA" id="ARBA00006738"/>
    </source>
</evidence>
<dbReference type="PANTHER" id="PTHR34039:SF1">
    <property type="entry name" value="UPF0102 PROTEIN YRAN"/>
    <property type="match status" value="1"/>
</dbReference>
<evidence type="ECO:0000313" key="3">
    <source>
        <dbReference type="EMBL" id="PJA32619.1"/>
    </source>
</evidence>
<gene>
    <name evidence="3" type="ORF">CO185_02200</name>
</gene>
<proteinExistence type="inferred from homology"/>
<evidence type="ECO:0000256" key="2">
    <source>
        <dbReference type="HAMAP-Rule" id="MF_00048"/>
    </source>
</evidence>
<dbReference type="EMBL" id="PFXF01000025">
    <property type="protein sequence ID" value="PJA32619.1"/>
    <property type="molecule type" value="Genomic_DNA"/>
</dbReference>
<dbReference type="AlphaFoldDB" id="A0A2M7WRJ0"/>
<accession>A0A2M7WRJ0</accession>
<dbReference type="HAMAP" id="MF_00048">
    <property type="entry name" value="UPF0102"/>
    <property type="match status" value="1"/>
</dbReference>
<dbReference type="Proteomes" id="UP000230758">
    <property type="component" value="Unassembled WGS sequence"/>
</dbReference>
<comment type="similarity">
    <text evidence="1 2">Belongs to the UPF0102 family.</text>
</comment>
<dbReference type="Gene3D" id="3.40.1350.10">
    <property type="match status" value="1"/>
</dbReference>